<feature type="signal peptide" evidence="12">
    <location>
        <begin position="1"/>
        <end position="20"/>
    </location>
</feature>
<dbReference type="Pfam" id="PF02244">
    <property type="entry name" value="Propep_M14"/>
    <property type="match status" value="1"/>
</dbReference>
<keyword evidence="4" id="KW-0645">Protease</keyword>
<organism evidence="14 15">
    <name type="scientific">Diploscapter pachys</name>
    <dbReference type="NCBI Taxonomy" id="2018661"/>
    <lineage>
        <taxon>Eukaryota</taxon>
        <taxon>Metazoa</taxon>
        <taxon>Ecdysozoa</taxon>
        <taxon>Nematoda</taxon>
        <taxon>Chromadorea</taxon>
        <taxon>Rhabditida</taxon>
        <taxon>Rhabditina</taxon>
        <taxon>Rhabditomorpha</taxon>
        <taxon>Rhabditoidea</taxon>
        <taxon>Rhabditidae</taxon>
        <taxon>Diploscapter</taxon>
    </lineage>
</organism>
<keyword evidence="7" id="KW-0378">Hydrolase</keyword>
<evidence type="ECO:0000259" key="13">
    <source>
        <dbReference type="PROSITE" id="PS52035"/>
    </source>
</evidence>
<dbReference type="PROSITE" id="PS52035">
    <property type="entry name" value="PEPTIDASE_M14"/>
    <property type="match status" value="1"/>
</dbReference>
<comment type="caution">
    <text evidence="14">The sequence shown here is derived from an EMBL/GenBank/DDBJ whole genome shotgun (WGS) entry which is preliminary data.</text>
</comment>
<comment type="similarity">
    <text evidence="2 11">Belongs to the peptidase M14 family.</text>
</comment>
<keyword evidence="3" id="KW-0121">Carboxypeptidase</keyword>
<evidence type="ECO:0000256" key="11">
    <source>
        <dbReference type="PROSITE-ProRule" id="PRU01379"/>
    </source>
</evidence>
<evidence type="ECO:0000256" key="9">
    <source>
        <dbReference type="ARBA" id="ARBA00023049"/>
    </source>
</evidence>
<evidence type="ECO:0000256" key="1">
    <source>
        <dbReference type="ARBA" id="ARBA00001947"/>
    </source>
</evidence>
<dbReference type="SUPFAM" id="SSF53187">
    <property type="entry name" value="Zn-dependent exopeptidases"/>
    <property type="match status" value="1"/>
</dbReference>
<evidence type="ECO:0000256" key="2">
    <source>
        <dbReference type="ARBA" id="ARBA00005988"/>
    </source>
</evidence>
<feature type="active site" description="Proton donor/acceptor" evidence="11">
    <location>
        <position position="418"/>
    </location>
</feature>
<evidence type="ECO:0000256" key="12">
    <source>
        <dbReference type="SAM" id="SignalP"/>
    </source>
</evidence>
<accession>A0A2A2L627</accession>
<evidence type="ECO:0000256" key="8">
    <source>
        <dbReference type="ARBA" id="ARBA00022833"/>
    </source>
</evidence>
<dbReference type="Gene3D" id="3.30.70.340">
    <property type="entry name" value="Metallocarboxypeptidase-like"/>
    <property type="match status" value="1"/>
</dbReference>
<evidence type="ECO:0000256" key="10">
    <source>
        <dbReference type="ARBA" id="ARBA00023157"/>
    </source>
</evidence>
<dbReference type="OrthoDB" id="3626597at2759"/>
<evidence type="ECO:0000313" key="15">
    <source>
        <dbReference type="Proteomes" id="UP000218231"/>
    </source>
</evidence>
<dbReference type="InterPro" id="IPR036990">
    <property type="entry name" value="M14A-like_propep"/>
</dbReference>
<feature type="chain" id="PRO_5013240157" description="Peptidase M14 domain-containing protein" evidence="12">
    <location>
        <begin position="21"/>
        <end position="711"/>
    </location>
</feature>
<dbReference type="SUPFAM" id="SSF54897">
    <property type="entry name" value="Protease propeptides/inhibitors"/>
    <property type="match status" value="1"/>
</dbReference>
<protein>
    <recommendedName>
        <fullName evidence="13">Peptidase M14 domain-containing protein</fullName>
    </recommendedName>
</protein>
<dbReference type="GO" id="GO:0008270">
    <property type="term" value="F:zinc ion binding"/>
    <property type="evidence" value="ECO:0007669"/>
    <property type="project" value="InterPro"/>
</dbReference>
<evidence type="ECO:0000256" key="5">
    <source>
        <dbReference type="ARBA" id="ARBA00022723"/>
    </source>
</evidence>
<dbReference type="Proteomes" id="UP000218231">
    <property type="component" value="Unassembled WGS sequence"/>
</dbReference>
<evidence type="ECO:0000256" key="7">
    <source>
        <dbReference type="ARBA" id="ARBA00022801"/>
    </source>
</evidence>
<evidence type="ECO:0000256" key="6">
    <source>
        <dbReference type="ARBA" id="ARBA00022729"/>
    </source>
</evidence>
<dbReference type="InterPro" id="IPR000834">
    <property type="entry name" value="Peptidase_M14"/>
</dbReference>
<keyword evidence="15" id="KW-1185">Reference proteome</keyword>
<dbReference type="CDD" id="cd03860">
    <property type="entry name" value="M14_CP_A-B_like"/>
    <property type="match status" value="1"/>
</dbReference>
<dbReference type="AlphaFoldDB" id="A0A2A2L627"/>
<evidence type="ECO:0000313" key="14">
    <source>
        <dbReference type="EMBL" id="PAV81545.1"/>
    </source>
</evidence>
<dbReference type="EMBL" id="LIAE01007156">
    <property type="protein sequence ID" value="PAV81545.1"/>
    <property type="molecule type" value="Genomic_DNA"/>
</dbReference>
<keyword evidence="8" id="KW-0862">Zinc</keyword>
<dbReference type="GO" id="GO:0004181">
    <property type="term" value="F:metallocarboxypeptidase activity"/>
    <property type="evidence" value="ECO:0007669"/>
    <property type="project" value="InterPro"/>
</dbReference>
<proteinExistence type="inferred from homology"/>
<keyword evidence="10" id="KW-1015">Disulfide bond</keyword>
<dbReference type="PRINTS" id="PR00765">
    <property type="entry name" value="CRBOXYPTASEA"/>
</dbReference>
<dbReference type="FunFam" id="3.40.630.10:FF:000070">
    <property type="entry name" value="Putative carboxypeptidase suro-1"/>
    <property type="match status" value="1"/>
</dbReference>
<name>A0A2A2L627_9BILA</name>
<keyword evidence="5" id="KW-0479">Metal-binding</keyword>
<dbReference type="Gene3D" id="3.40.630.10">
    <property type="entry name" value="Zn peptidases"/>
    <property type="match status" value="1"/>
</dbReference>
<gene>
    <name evidence="14" type="ORF">WR25_10228</name>
</gene>
<feature type="domain" description="Peptidase M14" evidence="13">
    <location>
        <begin position="140"/>
        <end position="454"/>
    </location>
</feature>
<dbReference type="SMART" id="SM00631">
    <property type="entry name" value="Zn_pept"/>
    <property type="match status" value="1"/>
</dbReference>
<keyword evidence="9" id="KW-0482">Metalloprotease</keyword>
<evidence type="ECO:0000256" key="4">
    <source>
        <dbReference type="ARBA" id="ARBA00022670"/>
    </source>
</evidence>
<dbReference type="InterPro" id="IPR003146">
    <property type="entry name" value="M14A_act_pep"/>
</dbReference>
<dbReference type="PANTHER" id="PTHR11705:SF54">
    <property type="entry name" value="SHKT DOMAIN-CONTAINING PROTEIN"/>
    <property type="match status" value="1"/>
</dbReference>
<evidence type="ECO:0000256" key="3">
    <source>
        <dbReference type="ARBA" id="ARBA00022645"/>
    </source>
</evidence>
<dbReference type="PANTHER" id="PTHR11705">
    <property type="entry name" value="PROTEASE FAMILY M14 CARBOXYPEPTIDASE A,B"/>
    <property type="match status" value="1"/>
</dbReference>
<dbReference type="GO" id="GO:0005615">
    <property type="term" value="C:extracellular space"/>
    <property type="evidence" value="ECO:0007669"/>
    <property type="project" value="TreeGrafter"/>
</dbReference>
<dbReference type="Pfam" id="PF00246">
    <property type="entry name" value="Peptidase_M14"/>
    <property type="match status" value="1"/>
</dbReference>
<dbReference type="GO" id="GO:0006508">
    <property type="term" value="P:proteolysis"/>
    <property type="evidence" value="ECO:0007669"/>
    <property type="project" value="UniProtKB-KW"/>
</dbReference>
<comment type="cofactor">
    <cofactor evidence="1">
        <name>Zn(2+)</name>
        <dbReference type="ChEBI" id="CHEBI:29105"/>
    </cofactor>
</comment>
<reference evidence="14 15" key="1">
    <citation type="journal article" date="2017" name="Curr. Biol.">
        <title>Genome architecture and evolution of a unichromosomal asexual nematode.</title>
        <authorList>
            <person name="Fradin H."/>
            <person name="Zegar C."/>
            <person name="Gutwein M."/>
            <person name="Lucas J."/>
            <person name="Kovtun M."/>
            <person name="Corcoran D."/>
            <person name="Baugh L.R."/>
            <person name="Kiontke K."/>
            <person name="Gunsalus K."/>
            <person name="Fitch D.H."/>
            <person name="Piano F."/>
        </authorList>
    </citation>
    <scope>NUCLEOTIDE SEQUENCE [LARGE SCALE GENOMIC DNA]</scope>
    <source>
        <strain evidence="14">PF1309</strain>
    </source>
</reference>
<keyword evidence="6 12" id="KW-0732">Signal</keyword>
<sequence>MISLSFVVFSLATTLSLAEAKTPTLPEEKFLVIRASPETKEQLAMVRELHDNQHLHEIDFWLTPTKLRQKADMMIPENRKNWLTQILNAYNISSFVTIEDVQQLILEREHNPQKKKLLDISFSKRLKDEGGNRARYKFGDYGSYEEIVQWLESIERFYPDKAKVISIGTTAEGRAIKGIKIGTNVWRTDKRIVWVDAGIHAREWAAVHTGLYFIDRLIADYGTDPVVTKAVQNLNFYIIPVLNPDGYEYTRSDITPQIRLWRKNRSGITCKKDRWFRDRCCGGVDLNRNFDWFWGEIGSSNDKCSEIYQGNNAFSEAESRAVRDMIFSPEMRGKVDAFITLHTYSQMWIHPFSHQRKTVPEDIADIEQVGKRAVQALESTFGTQYRFGTGADILYPSSGGSDDWAKGKGGAKYAYLLELRPGEEVWDGFVLDSRQLIPTGKETWNGIKVVVQAVLDRLPRTEGVPISNPRIATKRNASSTSTNLKNNESELNAGDEVQEMDQYEYEDLLRRIGRERVFDEYVVDDVFLQNLTATPPSTTSRPKILITTTVKKGLDLSSSTTTTTDMPKELTLDPLRYLQGHEGPSFTRPLEVVRVNDKSRFVLAIRKFMYPESGPNNAHIATSNSLNSLIYDDLIADSSLDSQPLSVTNTGNREVFCSYMIFSTTHFNKHHHKHANATSVRTHEHPCTVPLSSSTHYCTYPNKHWSQTTCP</sequence>
<dbReference type="STRING" id="2018661.A0A2A2L627"/>